<comment type="caution">
    <text evidence="7">The sequence shown here is derived from an EMBL/GenBank/DDBJ whole genome shotgun (WGS) entry which is preliminary data.</text>
</comment>
<comment type="subcellular location">
    <subcellularLocation>
        <location evidence="1">Membrane</location>
        <topology evidence="1">Multi-pass membrane protein</topology>
    </subcellularLocation>
</comment>
<feature type="transmembrane region" description="Helical" evidence="6">
    <location>
        <begin position="57"/>
        <end position="78"/>
    </location>
</feature>
<keyword evidence="2 6" id="KW-0812">Transmembrane</keyword>
<feature type="transmembrane region" description="Helical" evidence="6">
    <location>
        <begin position="122"/>
        <end position="140"/>
    </location>
</feature>
<dbReference type="AlphaFoldDB" id="A0AAV5RL40"/>
<feature type="transmembrane region" description="Helical" evidence="6">
    <location>
        <begin position="524"/>
        <end position="545"/>
    </location>
</feature>
<feature type="transmembrane region" description="Helical" evidence="6">
    <location>
        <begin position="181"/>
        <end position="203"/>
    </location>
</feature>
<evidence type="ECO:0000313" key="8">
    <source>
        <dbReference type="Proteomes" id="UP001362899"/>
    </source>
</evidence>
<dbReference type="GO" id="GO:0000324">
    <property type="term" value="C:fungal-type vacuole"/>
    <property type="evidence" value="ECO:0007669"/>
    <property type="project" value="TreeGrafter"/>
</dbReference>
<feature type="transmembrane region" description="Helical" evidence="6">
    <location>
        <begin position="489"/>
        <end position="512"/>
    </location>
</feature>
<feature type="region of interest" description="Disordered" evidence="5">
    <location>
        <begin position="266"/>
        <end position="290"/>
    </location>
</feature>
<accession>A0AAV5RL40</accession>
<proteinExistence type="predicted"/>
<feature type="transmembrane region" description="Helical" evidence="6">
    <location>
        <begin position="338"/>
        <end position="359"/>
    </location>
</feature>
<dbReference type="PANTHER" id="PTHR23502:SF34">
    <property type="entry name" value="PROTEIN HOL1"/>
    <property type="match status" value="1"/>
</dbReference>
<evidence type="ECO:0000256" key="3">
    <source>
        <dbReference type="ARBA" id="ARBA00022989"/>
    </source>
</evidence>
<evidence type="ECO:0000256" key="4">
    <source>
        <dbReference type="ARBA" id="ARBA00023136"/>
    </source>
</evidence>
<keyword evidence="4 6" id="KW-0472">Membrane</keyword>
<feature type="transmembrane region" description="Helical" evidence="6">
    <location>
        <begin position="430"/>
        <end position="449"/>
    </location>
</feature>
<evidence type="ECO:0000256" key="2">
    <source>
        <dbReference type="ARBA" id="ARBA00022692"/>
    </source>
</evidence>
<evidence type="ECO:0000256" key="1">
    <source>
        <dbReference type="ARBA" id="ARBA00004141"/>
    </source>
</evidence>
<dbReference type="Pfam" id="PF07690">
    <property type="entry name" value="MFS_1"/>
    <property type="match status" value="1"/>
</dbReference>
<feature type="transmembrane region" description="Helical" evidence="6">
    <location>
        <begin position="98"/>
        <end position="117"/>
    </location>
</feature>
<dbReference type="GO" id="GO:0022857">
    <property type="term" value="F:transmembrane transporter activity"/>
    <property type="evidence" value="ECO:0007669"/>
    <property type="project" value="InterPro"/>
</dbReference>
<keyword evidence="3 6" id="KW-1133">Transmembrane helix</keyword>
<evidence type="ECO:0000256" key="5">
    <source>
        <dbReference type="SAM" id="MobiDB-lite"/>
    </source>
</evidence>
<evidence type="ECO:0000256" key="6">
    <source>
        <dbReference type="SAM" id="Phobius"/>
    </source>
</evidence>
<feature type="transmembrane region" description="Helical" evidence="6">
    <location>
        <begin position="209"/>
        <end position="231"/>
    </location>
</feature>
<organism evidence="7 8">
    <name type="scientific">Starmerella bacillaris</name>
    <name type="common">Yeast</name>
    <name type="synonym">Candida zemplinina</name>
    <dbReference type="NCBI Taxonomy" id="1247836"/>
    <lineage>
        <taxon>Eukaryota</taxon>
        <taxon>Fungi</taxon>
        <taxon>Dikarya</taxon>
        <taxon>Ascomycota</taxon>
        <taxon>Saccharomycotina</taxon>
        <taxon>Dipodascomycetes</taxon>
        <taxon>Dipodascales</taxon>
        <taxon>Trichomonascaceae</taxon>
        <taxon>Starmerella</taxon>
    </lineage>
</organism>
<keyword evidence="8" id="KW-1185">Reference proteome</keyword>
<evidence type="ECO:0000313" key="7">
    <source>
        <dbReference type="EMBL" id="GMM52115.1"/>
    </source>
</evidence>
<gene>
    <name evidence="7" type="ORF">DASB73_030780</name>
</gene>
<sequence length="569" mass="63239">METVTPNYIPGTDVIFVKRIDNGGGLTEEGDIVLVPQPTISPNDPLNWSKTRKYMQLLMVLLVTGLTAATSNACGSAQDGIQEDFPDISDNVFNTGDGVLFLGIAWWTLLTAPSVYLYGSRIGYLSSIILAIIGGAWYANCRTAGDVVWSQLFIGASESVSEAVAQLSITQVFFQHQANNYIGLYVLTISVGTFLGPLIGSLIADNLNWHWVGYMSVICSGFIGVLLVFLLEETYFDRVHFLSKSYEEEIKNDFESVSSVIEHVNLHRDSSSGESSDANTEAGDKRKDESTIMCRPNNLNEIKQDVADPPKTYWQRIALITPAVNLKGFGFKQYCKRLVLLLQVLSFPPVIYSGLQWGAQDAWLSFYLDLEETNYYDAPFNYSDTAVGLMNIPCLIGATIGCIYGGWFSDWFVLKLAKRNGGVREAETRLWCLLPAGLISPVGMFLLGIGTERGWAWYAPYVGLGMIGFGWGCCGDLSMSYLVDCYPEMVLEGMVGVSLINNNIATVFSFIVDYWLEMGPQNTFISIGVINFFIVFLSLPMIYFGKRCRVWTADRYLRYVEARDSLNIS</sequence>
<name>A0AAV5RL40_STABA</name>
<dbReference type="PANTHER" id="PTHR23502">
    <property type="entry name" value="MAJOR FACILITATOR SUPERFAMILY"/>
    <property type="match status" value="1"/>
</dbReference>
<dbReference type="Gene3D" id="1.20.1250.20">
    <property type="entry name" value="MFS general substrate transporter like domains"/>
    <property type="match status" value="1"/>
</dbReference>
<feature type="transmembrane region" description="Helical" evidence="6">
    <location>
        <begin position="386"/>
        <end position="409"/>
    </location>
</feature>
<reference evidence="7 8" key="1">
    <citation type="journal article" date="2023" name="Elife">
        <title>Identification of key yeast species and microbe-microbe interactions impacting larval growth of Drosophila in the wild.</title>
        <authorList>
            <person name="Mure A."/>
            <person name="Sugiura Y."/>
            <person name="Maeda R."/>
            <person name="Honda K."/>
            <person name="Sakurai N."/>
            <person name="Takahashi Y."/>
            <person name="Watada M."/>
            <person name="Katoh T."/>
            <person name="Gotoh A."/>
            <person name="Gotoh Y."/>
            <person name="Taniguchi I."/>
            <person name="Nakamura K."/>
            <person name="Hayashi T."/>
            <person name="Katayama T."/>
            <person name="Uemura T."/>
            <person name="Hattori Y."/>
        </authorList>
    </citation>
    <scope>NUCLEOTIDE SEQUENCE [LARGE SCALE GENOMIC DNA]</scope>
    <source>
        <strain evidence="7 8">SB-73</strain>
    </source>
</reference>
<dbReference type="GO" id="GO:0005886">
    <property type="term" value="C:plasma membrane"/>
    <property type="evidence" value="ECO:0007669"/>
    <property type="project" value="TreeGrafter"/>
</dbReference>
<feature type="transmembrane region" description="Helical" evidence="6">
    <location>
        <begin position="455"/>
        <end position="477"/>
    </location>
</feature>
<dbReference type="InterPro" id="IPR036259">
    <property type="entry name" value="MFS_trans_sf"/>
</dbReference>
<dbReference type="SUPFAM" id="SSF103473">
    <property type="entry name" value="MFS general substrate transporter"/>
    <property type="match status" value="1"/>
</dbReference>
<dbReference type="EMBL" id="BTGC01000008">
    <property type="protein sequence ID" value="GMM52115.1"/>
    <property type="molecule type" value="Genomic_DNA"/>
</dbReference>
<protein>
    <submittedName>
        <fullName evidence="7">Hol1 protein</fullName>
    </submittedName>
</protein>
<dbReference type="Proteomes" id="UP001362899">
    <property type="component" value="Unassembled WGS sequence"/>
</dbReference>
<dbReference type="InterPro" id="IPR011701">
    <property type="entry name" value="MFS"/>
</dbReference>